<dbReference type="PANTHER" id="PTHR35828">
    <property type="entry name" value="OS08G0203800 PROTEIN-RELATED"/>
    <property type="match status" value="1"/>
</dbReference>
<protein>
    <recommendedName>
        <fullName evidence="1">DUF7595 domain-containing protein</fullName>
    </recommendedName>
</protein>
<dbReference type="Gramene" id="TVU29543">
    <property type="protein sequence ID" value="TVU29543"/>
    <property type="gene ID" value="EJB05_21113"/>
</dbReference>
<name>A0A5J9V0K5_9POAL</name>
<accession>A0A5J9V0K5</accession>
<reference evidence="2 3" key="1">
    <citation type="journal article" date="2019" name="Sci. Rep.">
        <title>A high-quality genome of Eragrostis curvula grass provides insights into Poaceae evolution and supports new strategies to enhance forage quality.</title>
        <authorList>
            <person name="Carballo J."/>
            <person name="Santos B.A.C.M."/>
            <person name="Zappacosta D."/>
            <person name="Garbus I."/>
            <person name="Selva J.P."/>
            <person name="Gallo C.A."/>
            <person name="Diaz A."/>
            <person name="Albertini E."/>
            <person name="Caccamo M."/>
            <person name="Echenique V."/>
        </authorList>
    </citation>
    <scope>NUCLEOTIDE SEQUENCE [LARGE SCALE GENOMIC DNA]</scope>
    <source>
        <strain evidence="3">cv. Victoria</strain>
        <tissue evidence="2">Leaf</tissue>
    </source>
</reference>
<keyword evidence="3" id="KW-1185">Reference proteome</keyword>
<dbReference type="AlphaFoldDB" id="A0A5J9V0K5"/>
<feature type="domain" description="DUF7595" evidence="1">
    <location>
        <begin position="71"/>
        <end position="195"/>
    </location>
</feature>
<dbReference type="Pfam" id="PF24523">
    <property type="entry name" value="DUF7595"/>
    <property type="match status" value="2"/>
</dbReference>
<evidence type="ECO:0000259" key="1">
    <source>
        <dbReference type="Pfam" id="PF24523"/>
    </source>
</evidence>
<comment type="caution">
    <text evidence="2">The sequence shown here is derived from an EMBL/GenBank/DDBJ whole genome shotgun (WGS) entry which is preliminary data.</text>
</comment>
<dbReference type="EMBL" id="RWGY01000011">
    <property type="protein sequence ID" value="TVU29543.1"/>
    <property type="molecule type" value="Genomic_DNA"/>
</dbReference>
<dbReference type="OrthoDB" id="689061at2759"/>
<feature type="non-terminal residue" evidence="2">
    <location>
        <position position="1"/>
    </location>
</feature>
<feature type="non-terminal residue" evidence="2">
    <location>
        <position position="306"/>
    </location>
</feature>
<evidence type="ECO:0000313" key="2">
    <source>
        <dbReference type="EMBL" id="TVU29543.1"/>
    </source>
</evidence>
<feature type="domain" description="DUF7595" evidence="1">
    <location>
        <begin position="236"/>
        <end position="306"/>
    </location>
</feature>
<evidence type="ECO:0000313" key="3">
    <source>
        <dbReference type="Proteomes" id="UP000324897"/>
    </source>
</evidence>
<gene>
    <name evidence="2" type="ORF">EJB05_21113</name>
</gene>
<sequence>MMHRIIFNLKPHGVKRHTPGVLRGYSHVLLSGEGHEDDDEGNNFCALRDESAGRSFRLLVLDEGFRTQTFSSRTGAWGPVIERPAHLNLPHRFGLAQGSALVLGGVTHWLYYLNGHHQRYAVLAINVDTGSATAIEIPQRCLRRRRREETWELLLVRSVDGRLGLLVAGALAIAMWTLSEDATSWARRVVVDRARMLRPLTLDRHPLNCLSGGGPSMARLGFMNFRRPHLNFLSSSATDCLHTQLEWFGEASGAVVLQLQGAGILRLDLQTGEISQLRKDHNCWWPQALGGCPYEMDMVSLLAAMK</sequence>
<dbReference type="InterPro" id="IPR056016">
    <property type="entry name" value="DUF7595"/>
</dbReference>
<organism evidence="2 3">
    <name type="scientific">Eragrostis curvula</name>
    <name type="common">weeping love grass</name>
    <dbReference type="NCBI Taxonomy" id="38414"/>
    <lineage>
        <taxon>Eukaryota</taxon>
        <taxon>Viridiplantae</taxon>
        <taxon>Streptophyta</taxon>
        <taxon>Embryophyta</taxon>
        <taxon>Tracheophyta</taxon>
        <taxon>Spermatophyta</taxon>
        <taxon>Magnoliopsida</taxon>
        <taxon>Liliopsida</taxon>
        <taxon>Poales</taxon>
        <taxon>Poaceae</taxon>
        <taxon>PACMAD clade</taxon>
        <taxon>Chloridoideae</taxon>
        <taxon>Eragrostideae</taxon>
        <taxon>Eragrostidinae</taxon>
        <taxon>Eragrostis</taxon>
    </lineage>
</organism>
<proteinExistence type="predicted"/>
<dbReference type="Proteomes" id="UP000324897">
    <property type="component" value="Chromosome 1"/>
</dbReference>
<dbReference type="PANTHER" id="PTHR35828:SF28">
    <property type="entry name" value="F-BOX DOMAIN CONTAINING PROTEIN"/>
    <property type="match status" value="1"/>
</dbReference>